<evidence type="ECO:0000313" key="2">
    <source>
        <dbReference type="EMBL" id="TWU37802.1"/>
    </source>
</evidence>
<comment type="caution">
    <text evidence="2">The sequence shown here is derived from an EMBL/GenBank/DDBJ whole genome shotgun (WGS) entry which is preliminary data.</text>
</comment>
<reference evidence="2 3" key="1">
    <citation type="submission" date="2019-02" db="EMBL/GenBank/DDBJ databases">
        <title>Deep-cultivation of Planctomycetes and their phenomic and genomic characterization uncovers novel biology.</title>
        <authorList>
            <person name="Wiegand S."/>
            <person name="Jogler M."/>
            <person name="Boedeker C."/>
            <person name="Pinto D."/>
            <person name="Vollmers J."/>
            <person name="Rivas-Marin E."/>
            <person name="Kohn T."/>
            <person name="Peeters S.H."/>
            <person name="Heuer A."/>
            <person name="Rast P."/>
            <person name="Oberbeckmann S."/>
            <person name="Bunk B."/>
            <person name="Jeske O."/>
            <person name="Meyerdierks A."/>
            <person name="Storesund J.E."/>
            <person name="Kallscheuer N."/>
            <person name="Luecker S."/>
            <person name="Lage O.M."/>
            <person name="Pohl T."/>
            <person name="Merkel B.J."/>
            <person name="Hornburger P."/>
            <person name="Mueller R.-W."/>
            <person name="Bruemmer F."/>
            <person name="Labrenz M."/>
            <person name="Spormann A.M."/>
            <person name="Op Den Camp H."/>
            <person name="Overmann J."/>
            <person name="Amann R."/>
            <person name="Jetten M.S.M."/>
            <person name="Mascher T."/>
            <person name="Medema M.H."/>
            <person name="Devos D.P."/>
            <person name="Kaster A.-K."/>
            <person name="Ovreas L."/>
            <person name="Rohde M."/>
            <person name="Galperin M.Y."/>
            <person name="Jogler C."/>
        </authorList>
    </citation>
    <scope>NUCLEOTIDE SEQUENCE [LARGE SCALE GENOMIC DNA]</scope>
    <source>
        <strain evidence="2 3">Q31b</strain>
    </source>
</reference>
<proteinExistence type="predicted"/>
<feature type="region of interest" description="Disordered" evidence="1">
    <location>
        <begin position="1"/>
        <end position="22"/>
    </location>
</feature>
<feature type="region of interest" description="Disordered" evidence="1">
    <location>
        <begin position="63"/>
        <end position="83"/>
    </location>
</feature>
<dbReference type="AlphaFoldDB" id="A0A5C6DME3"/>
<accession>A0A5C6DME3</accession>
<evidence type="ECO:0000256" key="1">
    <source>
        <dbReference type="SAM" id="MobiDB-lite"/>
    </source>
</evidence>
<evidence type="ECO:0000313" key="3">
    <source>
        <dbReference type="Proteomes" id="UP000315471"/>
    </source>
</evidence>
<keyword evidence="3" id="KW-1185">Reference proteome</keyword>
<feature type="compositionally biased region" description="Low complexity" evidence="1">
    <location>
        <begin position="70"/>
        <end position="83"/>
    </location>
</feature>
<gene>
    <name evidence="2" type="ORF">Q31b_45910</name>
</gene>
<protein>
    <submittedName>
        <fullName evidence="2">Uncharacterized protein</fullName>
    </submittedName>
</protein>
<dbReference type="Proteomes" id="UP000315471">
    <property type="component" value="Unassembled WGS sequence"/>
</dbReference>
<sequence length="161" mass="17652">MSRKTEASTRRYPVDTGDDNHTQRAYRDQRFGRSRFVFWSCSSGMPNASSSVLPCQRNQSIVSSGCGTTSANPSSSPSRPRALSQRRMRVSIFRGFCQASNAETANESFGSAEGECTDEICVSSRLGQAAVAVPIRLETGTPYRPIPDIKNARRNRAFDGC</sequence>
<name>A0A5C6DME3_9BACT</name>
<dbReference type="EMBL" id="SJPY01000007">
    <property type="protein sequence ID" value="TWU37802.1"/>
    <property type="molecule type" value="Genomic_DNA"/>
</dbReference>
<organism evidence="2 3">
    <name type="scientific">Novipirellula aureliae</name>
    <dbReference type="NCBI Taxonomy" id="2527966"/>
    <lineage>
        <taxon>Bacteria</taxon>
        <taxon>Pseudomonadati</taxon>
        <taxon>Planctomycetota</taxon>
        <taxon>Planctomycetia</taxon>
        <taxon>Pirellulales</taxon>
        <taxon>Pirellulaceae</taxon>
        <taxon>Novipirellula</taxon>
    </lineage>
</organism>